<dbReference type="PANTHER" id="PTHR46066:SF2">
    <property type="entry name" value="CHITINASE DOMAIN-CONTAINING PROTEIN 1"/>
    <property type="match status" value="1"/>
</dbReference>
<protein>
    <recommendedName>
        <fullName evidence="7">Chitinase domain-containing protein 1</fullName>
    </recommendedName>
</protein>
<accession>A0AAV7XDV9</accession>
<evidence type="ECO:0000256" key="7">
    <source>
        <dbReference type="ARBA" id="ARBA00040976"/>
    </source>
</evidence>
<dbReference type="FunFam" id="3.10.50.10:FF:000002">
    <property type="entry name" value="Chitinase domain-containing protein 1"/>
    <property type="match status" value="1"/>
</dbReference>
<reference evidence="10" key="1">
    <citation type="submission" date="2022-12" db="EMBL/GenBank/DDBJ databases">
        <title>Chromosome-level genome assembly of the bean flower thrips Megalurothrips usitatus.</title>
        <authorList>
            <person name="Ma L."/>
            <person name="Liu Q."/>
            <person name="Li H."/>
            <person name="Cai W."/>
        </authorList>
    </citation>
    <scope>NUCLEOTIDE SEQUENCE</scope>
    <source>
        <strain evidence="10">Cailab_2022a</strain>
    </source>
</reference>
<dbReference type="CDD" id="cd02876">
    <property type="entry name" value="GH18_SI-CLP"/>
    <property type="match status" value="1"/>
</dbReference>
<feature type="signal peptide" evidence="8">
    <location>
        <begin position="1"/>
        <end position="21"/>
    </location>
</feature>
<feature type="domain" description="GH18" evidence="9">
    <location>
        <begin position="66"/>
        <end position="374"/>
    </location>
</feature>
<dbReference type="InterPro" id="IPR017853">
    <property type="entry name" value="GH"/>
</dbReference>
<name>A0AAV7XDV9_9NEOP</name>
<proteinExistence type="inferred from homology"/>
<dbReference type="EMBL" id="JAPTSV010000013">
    <property type="protein sequence ID" value="KAJ1521655.1"/>
    <property type="molecule type" value="Genomic_DNA"/>
</dbReference>
<dbReference type="InterPro" id="IPR011583">
    <property type="entry name" value="Chitinase_II/V-like_cat"/>
</dbReference>
<dbReference type="GO" id="GO:0005576">
    <property type="term" value="C:extracellular region"/>
    <property type="evidence" value="ECO:0007669"/>
    <property type="project" value="UniProtKB-SubCell"/>
</dbReference>
<comment type="caution">
    <text evidence="10">The sequence shown here is derived from an EMBL/GenBank/DDBJ whole genome shotgun (WGS) entry which is preliminary data.</text>
</comment>
<dbReference type="PROSITE" id="PS51910">
    <property type="entry name" value="GH18_2"/>
    <property type="match status" value="1"/>
</dbReference>
<dbReference type="Pfam" id="PF00704">
    <property type="entry name" value="Glyco_hydro_18"/>
    <property type="match status" value="1"/>
</dbReference>
<dbReference type="PANTHER" id="PTHR46066">
    <property type="entry name" value="CHITINASE DOMAIN-CONTAINING PROTEIN 1 FAMILY MEMBER"/>
    <property type="match status" value="1"/>
</dbReference>
<evidence type="ECO:0000256" key="5">
    <source>
        <dbReference type="ARBA" id="ARBA00022729"/>
    </source>
</evidence>
<evidence type="ECO:0000313" key="10">
    <source>
        <dbReference type="EMBL" id="KAJ1521655.1"/>
    </source>
</evidence>
<evidence type="ECO:0000256" key="2">
    <source>
        <dbReference type="ARBA" id="ARBA00004613"/>
    </source>
</evidence>
<dbReference type="AlphaFoldDB" id="A0AAV7XDV9"/>
<evidence type="ECO:0000256" key="6">
    <source>
        <dbReference type="ARBA" id="ARBA00023228"/>
    </source>
</evidence>
<dbReference type="InterPro" id="IPR029070">
    <property type="entry name" value="Chitinase_insertion_sf"/>
</dbReference>
<comment type="similarity">
    <text evidence="3">Belongs to the glycosyl hydrolase 18 family.</text>
</comment>
<evidence type="ECO:0000256" key="1">
    <source>
        <dbReference type="ARBA" id="ARBA00004371"/>
    </source>
</evidence>
<organism evidence="10 11">
    <name type="scientific">Megalurothrips usitatus</name>
    <name type="common">bean blossom thrips</name>
    <dbReference type="NCBI Taxonomy" id="439358"/>
    <lineage>
        <taxon>Eukaryota</taxon>
        <taxon>Metazoa</taxon>
        <taxon>Ecdysozoa</taxon>
        <taxon>Arthropoda</taxon>
        <taxon>Hexapoda</taxon>
        <taxon>Insecta</taxon>
        <taxon>Pterygota</taxon>
        <taxon>Neoptera</taxon>
        <taxon>Paraneoptera</taxon>
        <taxon>Thysanoptera</taxon>
        <taxon>Terebrantia</taxon>
        <taxon>Thripoidea</taxon>
        <taxon>Thripidae</taxon>
        <taxon>Megalurothrips</taxon>
    </lineage>
</organism>
<keyword evidence="6" id="KW-0458">Lysosome</keyword>
<dbReference type="SMART" id="SM00636">
    <property type="entry name" value="Glyco_18"/>
    <property type="match status" value="1"/>
</dbReference>
<dbReference type="Gene3D" id="3.20.20.80">
    <property type="entry name" value="Glycosidases"/>
    <property type="match status" value="1"/>
</dbReference>
<dbReference type="SUPFAM" id="SSF51445">
    <property type="entry name" value="(Trans)glycosidases"/>
    <property type="match status" value="1"/>
</dbReference>
<dbReference type="FunFam" id="3.20.20.80:FF:000028">
    <property type="entry name" value="Chitinase domain-containing protein 1"/>
    <property type="match status" value="1"/>
</dbReference>
<evidence type="ECO:0000259" key="9">
    <source>
        <dbReference type="PROSITE" id="PS51910"/>
    </source>
</evidence>
<dbReference type="GO" id="GO:0008061">
    <property type="term" value="F:chitin binding"/>
    <property type="evidence" value="ECO:0007669"/>
    <property type="project" value="InterPro"/>
</dbReference>
<keyword evidence="11" id="KW-1185">Reference proteome</keyword>
<gene>
    <name evidence="10" type="ORF">ONE63_003301</name>
</gene>
<evidence type="ECO:0000256" key="8">
    <source>
        <dbReference type="SAM" id="SignalP"/>
    </source>
</evidence>
<keyword evidence="4" id="KW-0964">Secreted</keyword>
<sequence length="374" mass="41846">MMQLMTVMTVAVAVLLTFSQGQEVQDACAEGKLPEDLIVSNPRMKDIAAQHTSRCSESSAVRHFKGISLGYVTPWNNHGYDIAKWLGNKFTHISPVWLQILYQAQMKYSIAGTHDIDSTWVKEVKKTGAKLVPRILFDSWLPSQIQELIEPAARDKAINLIVNIVKKHSFDGIVLEGWLQLVGSGHVNLAVDFITQLSLKMADLDKDLILVVPPLRGEQTIFGSTHFDRLADIVTAFSVMTYDYSSHQRNPGPTSPLNWVKECVEALAPDASNPHRAKILLGLNFYGNHFTSGGPEAILGNQFIDLIKSLKGKMKLDKDSVENYVEIKTKSAKHTIYYPTLYSIKKRIQLAEELGTGLSIWELGQGLDYFYELL</sequence>
<keyword evidence="5 8" id="KW-0732">Signal</keyword>
<comment type="subcellular location">
    <subcellularLocation>
        <location evidence="1">Lysosome</location>
    </subcellularLocation>
    <subcellularLocation>
        <location evidence="2">Secreted</location>
    </subcellularLocation>
</comment>
<dbReference type="GO" id="GO:0005764">
    <property type="term" value="C:lysosome"/>
    <property type="evidence" value="ECO:0007669"/>
    <property type="project" value="UniProtKB-SubCell"/>
</dbReference>
<feature type="chain" id="PRO_5043339202" description="Chitinase domain-containing protein 1" evidence="8">
    <location>
        <begin position="22"/>
        <end position="374"/>
    </location>
</feature>
<dbReference type="GO" id="GO:0012505">
    <property type="term" value="C:endomembrane system"/>
    <property type="evidence" value="ECO:0007669"/>
    <property type="project" value="TreeGrafter"/>
</dbReference>
<dbReference type="Proteomes" id="UP001075354">
    <property type="component" value="Chromosome 13"/>
</dbReference>
<dbReference type="GO" id="GO:0005975">
    <property type="term" value="P:carbohydrate metabolic process"/>
    <property type="evidence" value="ECO:0007669"/>
    <property type="project" value="InterPro"/>
</dbReference>
<dbReference type="GO" id="GO:0070492">
    <property type="term" value="F:oligosaccharide binding"/>
    <property type="evidence" value="ECO:0007669"/>
    <property type="project" value="TreeGrafter"/>
</dbReference>
<dbReference type="Gene3D" id="3.10.50.10">
    <property type="match status" value="1"/>
</dbReference>
<evidence type="ECO:0000313" key="11">
    <source>
        <dbReference type="Proteomes" id="UP001075354"/>
    </source>
</evidence>
<dbReference type="InterPro" id="IPR001223">
    <property type="entry name" value="Glyco_hydro18_cat"/>
</dbReference>
<evidence type="ECO:0000256" key="3">
    <source>
        <dbReference type="ARBA" id="ARBA00009336"/>
    </source>
</evidence>
<evidence type="ECO:0000256" key="4">
    <source>
        <dbReference type="ARBA" id="ARBA00022525"/>
    </source>
</evidence>